<accession>A0A1Q9CFM1</accession>
<sequence>MPINFDWFDLGPFASSYFVETGLFHGEGALKALSSGLFRQVISIEVNAELVERAREKLKLPLAAGLLKVVHDDSCNLWHHIQDLHEPCTFFLDAHGYWVQECPASSGDPESDDRDPDSQSPCPLLAELEAIAQHPLARQHKVLIDDRRCLQPGWEHPTQSWWRGLTEEMVLEKLRKVNPDFQIQFIDGLKPQDIIAAVPPECLMEMLRAERRQLVKELALRRRAPWPHPAAAALLRRQWQGGVEGEPPPGNRLTDHKTPTSPPTSPKRPGRLRERLEEEEDRLRREATDSTQPLSEAQPRDKIGEALHVPPVALAGGFPRKSSPSRARDLAGLDSRSASMAETEVDPLEDSEAIAEQIKDWPLNYSGELQKGTGHSLCRRCLLGSIRWGGRCPYDNTPIPAIVICGAMGTGEYAVYHEKLTEASGLTAFWTAR</sequence>
<dbReference type="OrthoDB" id="441515at2759"/>
<name>A0A1Q9CFM1_SYMMI</name>
<dbReference type="Proteomes" id="UP000186817">
    <property type="component" value="Unassembled WGS sequence"/>
</dbReference>
<evidence type="ECO:0000256" key="1">
    <source>
        <dbReference type="SAM" id="MobiDB-lite"/>
    </source>
</evidence>
<organism evidence="2 3">
    <name type="scientific">Symbiodinium microadriaticum</name>
    <name type="common">Dinoflagellate</name>
    <name type="synonym">Zooxanthella microadriatica</name>
    <dbReference type="NCBI Taxonomy" id="2951"/>
    <lineage>
        <taxon>Eukaryota</taxon>
        <taxon>Sar</taxon>
        <taxon>Alveolata</taxon>
        <taxon>Dinophyceae</taxon>
        <taxon>Suessiales</taxon>
        <taxon>Symbiodiniaceae</taxon>
        <taxon>Symbiodinium</taxon>
    </lineage>
</organism>
<evidence type="ECO:0000313" key="3">
    <source>
        <dbReference type="Proteomes" id="UP000186817"/>
    </source>
</evidence>
<keyword evidence="3" id="KW-1185">Reference proteome</keyword>
<reference evidence="2 3" key="1">
    <citation type="submission" date="2016-02" db="EMBL/GenBank/DDBJ databases">
        <title>Genome analysis of coral dinoflagellate symbionts highlights evolutionary adaptations to a symbiotic lifestyle.</title>
        <authorList>
            <person name="Aranda M."/>
            <person name="Li Y."/>
            <person name="Liew Y.J."/>
            <person name="Baumgarten S."/>
            <person name="Simakov O."/>
            <person name="Wilson M."/>
            <person name="Piel J."/>
            <person name="Ashoor H."/>
            <person name="Bougouffa S."/>
            <person name="Bajic V.B."/>
            <person name="Ryu T."/>
            <person name="Ravasi T."/>
            <person name="Bayer T."/>
            <person name="Micklem G."/>
            <person name="Kim H."/>
            <person name="Bhak J."/>
            <person name="Lajeunesse T.C."/>
            <person name="Voolstra C.R."/>
        </authorList>
    </citation>
    <scope>NUCLEOTIDE SEQUENCE [LARGE SCALE GENOMIC DNA]</scope>
    <source>
        <strain evidence="2 3">CCMP2467</strain>
    </source>
</reference>
<feature type="compositionally biased region" description="Basic and acidic residues" evidence="1">
    <location>
        <begin position="271"/>
        <end position="288"/>
    </location>
</feature>
<feature type="region of interest" description="Disordered" evidence="1">
    <location>
        <begin position="238"/>
        <end position="346"/>
    </location>
</feature>
<evidence type="ECO:0000313" key="2">
    <source>
        <dbReference type="EMBL" id="OLP81724.1"/>
    </source>
</evidence>
<comment type="caution">
    <text evidence="2">The sequence shown here is derived from an EMBL/GenBank/DDBJ whole genome shotgun (WGS) entry which is preliminary data.</text>
</comment>
<dbReference type="EMBL" id="LSRX01001255">
    <property type="protein sequence ID" value="OLP81724.1"/>
    <property type="molecule type" value="Genomic_DNA"/>
</dbReference>
<protein>
    <submittedName>
        <fullName evidence="2">Uncharacterized protein</fullName>
    </submittedName>
</protein>
<gene>
    <name evidence="2" type="ORF">AK812_SmicGene37711</name>
</gene>
<proteinExistence type="predicted"/>
<dbReference type="AlphaFoldDB" id="A0A1Q9CFM1"/>